<evidence type="ECO:0000256" key="3">
    <source>
        <dbReference type="ARBA" id="ARBA00023212"/>
    </source>
</evidence>
<feature type="domain" description="Ciliary microtubule inner protein 2A-C-like" evidence="6">
    <location>
        <begin position="93"/>
        <end position="133"/>
    </location>
</feature>
<comment type="similarity">
    <text evidence="5">Belongs to the CIMIP2 family.</text>
</comment>
<protein>
    <submittedName>
        <fullName evidence="8">Protein FAM166B-like</fullName>
    </submittedName>
</protein>
<feature type="domain" description="Ciliary microtubule inner protein 2A-C-like" evidence="6">
    <location>
        <begin position="20"/>
        <end position="72"/>
    </location>
</feature>
<keyword evidence="3" id="KW-0206">Cytoskeleton</keyword>
<gene>
    <name evidence="8" type="primary">LOC108565043</name>
</gene>
<keyword evidence="4" id="KW-0966">Cell projection</keyword>
<keyword evidence="2" id="KW-0963">Cytoplasm</keyword>
<keyword evidence="7" id="KW-1185">Reference proteome</keyword>
<evidence type="ECO:0000259" key="6">
    <source>
        <dbReference type="Pfam" id="PF10629"/>
    </source>
</evidence>
<dbReference type="PANTHER" id="PTHR22146:SF17">
    <property type="entry name" value="PROTEIN FAM166B-LIKE PROTEIN"/>
    <property type="match status" value="1"/>
</dbReference>
<dbReference type="Proteomes" id="UP000695000">
    <property type="component" value="Unplaced"/>
</dbReference>
<organism evidence="7 8">
    <name type="scientific">Nicrophorus vespilloides</name>
    <name type="common">Boreal carrion beetle</name>
    <dbReference type="NCBI Taxonomy" id="110193"/>
    <lineage>
        <taxon>Eukaryota</taxon>
        <taxon>Metazoa</taxon>
        <taxon>Ecdysozoa</taxon>
        <taxon>Arthropoda</taxon>
        <taxon>Hexapoda</taxon>
        <taxon>Insecta</taxon>
        <taxon>Pterygota</taxon>
        <taxon>Neoptera</taxon>
        <taxon>Endopterygota</taxon>
        <taxon>Coleoptera</taxon>
        <taxon>Polyphaga</taxon>
        <taxon>Staphyliniformia</taxon>
        <taxon>Silphidae</taxon>
        <taxon>Nicrophorinae</taxon>
        <taxon>Nicrophorus</taxon>
    </lineage>
</organism>
<evidence type="ECO:0000313" key="7">
    <source>
        <dbReference type="Proteomes" id="UP000695000"/>
    </source>
</evidence>
<dbReference type="RefSeq" id="XP_017779785.1">
    <property type="nucleotide sequence ID" value="XM_017924296.1"/>
</dbReference>
<name>A0ABM1MYY5_NICVS</name>
<comment type="subcellular location">
    <subcellularLocation>
        <location evidence="1">Cytoplasm</location>
        <location evidence="1">Cytoskeleton</location>
        <location evidence="1">Cilium axoneme</location>
    </subcellularLocation>
</comment>
<evidence type="ECO:0000256" key="5">
    <source>
        <dbReference type="ARBA" id="ARBA00035661"/>
    </source>
</evidence>
<evidence type="ECO:0000313" key="8">
    <source>
        <dbReference type="RefSeq" id="XP_017779785.1"/>
    </source>
</evidence>
<dbReference type="PANTHER" id="PTHR22146">
    <property type="entry name" value="CAT EYE SYNDROME CRITICAL REGION PROTEIN 6"/>
    <property type="match status" value="1"/>
</dbReference>
<evidence type="ECO:0000256" key="4">
    <source>
        <dbReference type="ARBA" id="ARBA00023273"/>
    </source>
</evidence>
<evidence type="ECO:0000256" key="2">
    <source>
        <dbReference type="ARBA" id="ARBA00022490"/>
    </source>
</evidence>
<reference evidence="8" key="1">
    <citation type="submission" date="2025-08" db="UniProtKB">
        <authorList>
            <consortium name="RefSeq"/>
        </authorList>
    </citation>
    <scope>IDENTIFICATION</scope>
    <source>
        <tissue evidence="8">Whole Larva</tissue>
    </source>
</reference>
<accession>A0ABM1MYY5</accession>
<dbReference type="GeneID" id="108565043"/>
<proteinExistence type="inferred from homology"/>
<sequence>MFVPLTERERQQFFAQNSNSFIPGYTGHCPTLRFQYGTSYGAKTKEILQEMKNHQHENGGPCFGSTVFEPTIRKERAQMENLSPPYKTKPYRYIIGYTGFIPTLSFRYGESYGKAADESMNEFEKKQTKYRDEHHDFDRMRAQSAPKLTSIRHKDEVDRILKHSQENKKFIDRKVSPEFPPIAGYTGYIPKVKGNEESLSQRYNTVVKRGLTLLKQERDGRQYINKAKNKVRDIVDNYK</sequence>
<evidence type="ECO:0000256" key="1">
    <source>
        <dbReference type="ARBA" id="ARBA00004430"/>
    </source>
</evidence>
<dbReference type="InterPro" id="IPR018902">
    <property type="entry name" value="CMI2A-C-like_dom"/>
</dbReference>
<dbReference type="Pfam" id="PF10629">
    <property type="entry name" value="CMI2B-like"/>
    <property type="match status" value="2"/>
</dbReference>